<organism evidence="6">
    <name type="scientific">Tetraselmis sp. GSL018</name>
    <dbReference type="NCBI Taxonomy" id="582737"/>
    <lineage>
        <taxon>Eukaryota</taxon>
        <taxon>Viridiplantae</taxon>
        <taxon>Chlorophyta</taxon>
        <taxon>core chlorophytes</taxon>
        <taxon>Chlorodendrophyceae</taxon>
        <taxon>Chlorodendrales</taxon>
        <taxon>Chlorodendraceae</taxon>
        <taxon>Tetraselmis</taxon>
    </lineage>
</organism>
<evidence type="ECO:0000256" key="1">
    <source>
        <dbReference type="ARBA" id="ARBA00008348"/>
    </source>
</evidence>
<dbReference type="GO" id="GO:0001522">
    <property type="term" value="P:pseudouridine synthesis"/>
    <property type="evidence" value="ECO:0007669"/>
    <property type="project" value="InterPro"/>
</dbReference>
<dbReference type="PROSITE" id="PS01149">
    <property type="entry name" value="PSI_RSU"/>
    <property type="match status" value="1"/>
</dbReference>
<dbReference type="NCBIfam" id="TIGR00093">
    <property type="entry name" value="pseudouridine synthase"/>
    <property type="match status" value="1"/>
</dbReference>
<dbReference type="GO" id="GO:0009982">
    <property type="term" value="F:pseudouridine synthase activity"/>
    <property type="evidence" value="ECO:0007669"/>
    <property type="project" value="InterPro"/>
</dbReference>
<evidence type="ECO:0000256" key="2">
    <source>
        <dbReference type="ARBA" id="ARBA00023235"/>
    </source>
</evidence>
<dbReference type="InterPro" id="IPR042092">
    <property type="entry name" value="PsdUridine_s_RsuA/RluB/E/F_cat"/>
</dbReference>
<dbReference type="InterPro" id="IPR020094">
    <property type="entry name" value="TruA/RsuA/RluB/E/F_N"/>
</dbReference>
<dbReference type="InterPro" id="IPR002942">
    <property type="entry name" value="S4_RNA-bd"/>
</dbReference>
<reference evidence="6" key="1">
    <citation type="submission" date="2014-05" db="EMBL/GenBank/DDBJ databases">
        <title>The transcriptome of the halophilic microalga Tetraselmis sp. GSL018 isolated from the Great Salt Lake, Utah.</title>
        <authorList>
            <person name="Jinkerson R.E."/>
            <person name="D'Adamo S."/>
            <person name="Posewitz M.C."/>
        </authorList>
    </citation>
    <scope>NUCLEOTIDE SEQUENCE</scope>
    <source>
        <strain evidence="6">GSL018</strain>
    </source>
</reference>
<dbReference type="GO" id="GO:0006364">
    <property type="term" value="P:rRNA processing"/>
    <property type="evidence" value="ECO:0007669"/>
    <property type="project" value="UniProtKB-ARBA"/>
</dbReference>
<protein>
    <submittedName>
        <fullName evidence="6">23S rRNA pseudouridine2605 synthase</fullName>
    </submittedName>
</protein>
<dbReference type="AlphaFoldDB" id="A0A061S3H8"/>
<keyword evidence="2" id="KW-0413">Isomerase</keyword>
<dbReference type="SMART" id="SM00363">
    <property type="entry name" value="S4"/>
    <property type="match status" value="1"/>
</dbReference>
<comment type="similarity">
    <text evidence="1">Belongs to the pseudouridine synthase RsuA family.</text>
</comment>
<dbReference type="Gene3D" id="3.30.70.580">
    <property type="entry name" value="Pseudouridine synthase I, catalytic domain, N-terminal subdomain"/>
    <property type="match status" value="1"/>
</dbReference>
<dbReference type="PANTHER" id="PTHR47683">
    <property type="entry name" value="PSEUDOURIDINE SYNTHASE FAMILY PROTEIN-RELATED"/>
    <property type="match status" value="1"/>
</dbReference>
<dbReference type="Gene3D" id="3.30.70.1560">
    <property type="entry name" value="Alpha-L RNA-binding motif"/>
    <property type="match status" value="1"/>
</dbReference>
<dbReference type="PANTHER" id="PTHR47683:SF2">
    <property type="entry name" value="RNA-BINDING S4 DOMAIN-CONTAINING PROTEIN"/>
    <property type="match status" value="1"/>
</dbReference>
<accession>A0A061S3H8</accession>
<keyword evidence="3" id="KW-0694">RNA-binding</keyword>
<dbReference type="Pfam" id="PF00849">
    <property type="entry name" value="PseudoU_synth_2"/>
    <property type="match status" value="1"/>
</dbReference>
<dbReference type="GO" id="GO:0003723">
    <property type="term" value="F:RNA binding"/>
    <property type="evidence" value="ECO:0007669"/>
    <property type="project" value="UniProtKB-KW"/>
</dbReference>
<feature type="region of interest" description="Disordered" evidence="4">
    <location>
        <begin position="321"/>
        <end position="374"/>
    </location>
</feature>
<evidence type="ECO:0000259" key="5">
    <source>
        <dbReference type="SMART" id="SM00363"/>
    </source>
</evidence>
<evidence type="ECO:0000256" key="3">
    <source>
        <dbReference type="PROSITE-ProRule" id="PRU00182"/>
    </source>
</evidence>
<feature type="compositionally biased region" description="Basic and acidic residues" evidence="4">
    <location>
        <begin position="321"/>
        <end position="338"/>
    </location>
</feature>
<sequence length="374" mass="41393">MFPLFSLGRSRLSPVSSPRTFIQRKLLCGSRTTRSLSSTAFTIKAANQPSKGESSNTVRINKCFKHLVSRREADRLIEQGRVRVNGDIAVTGSRVKVGDDIALDGKRINWCQNSEIVASASGDFKEAWRNKKSCGLVYIKYWKPVGVVCTSDERVPNNVISRIKHKERVFMVGRLDKDTSGLLLLTTDGRLVNAVCRASSGCEKTYLVRTRDPVADGELRRLREGVVITTEAKRDGRAKLRTAKTLPCEANRARGTPNAVELTIREGRNRQIRRMFAAVGHEVTGLHRTSVMSISLSGLSPGSWKELSEREIAALRSAMESAERTGCENRDTPAREARALSPAEQREAAMSAAGGSLAQLWGRRSGQRRSGRRR</sequence>
<name>A0A061S3H8_9CHLO</name>
<evidence type="ECO:0000313" key="6">
    <source>
        <dbReference type="EMBL" id="JAC78798.1"/>
    </source>
</evidence>
<feature type="compositionally biased region" description="Basic residues" evidence="4">
    <location>
        <begin position="365"/>
        <end position="374"/>
    </location>
</feature>
<dbReference type="Pfam" id="PF01479">
    <property type="entry name" value="S4"/>
    <property type="match status" value="1"/>
</dbReference>
<feature type="domain" description="RNA-binding S4" evidence="5">
    <location>
        <begin position="58"/>
        <end position="116"/>
    </location>
</feature>
<dbReference type="InterPro" id="IPR020103">
    <property type="entry name" value="PsdUridine_synth_cat_dom_sf"/>
</dbReference>
<dbReference type="InterPro" id="IPR006145">
    <property type="entry name" value="PsdUridine_synth_RsuA/RluA"/>
</dbReference>
<dbReference type="InterPro" id="IPR018496">
    <property type="entry name" value="PsdUridine_synth_RsuA/RluB_CS"/>
</dbReference>
<dbReference type="SUPFAM" id="SSF55174">
    <property type="entry name" value="Alpha-L RNA-binding motif"/>
    <property type="match status" value="1"/>
</dbReference>
<proteinExistence type="inferred from homology"/>
<dbReference type="PROSITE" id="PS50889">
    <property type="entry name" value="S4"/>
    <property type="match status" value="1"/>
</dbReference>
<dbReference type="CDD" id="cd00165">
    <property type="entry name" value="S4"/>
    <property type="match status" value="1"/>
</dbReference>
<dbReference type="InterPro" id="IPR036986">
    <property type="entry name" value="S4_RNA-bd_sf"/>
</dbReference>
<dbReference type="InterPro" id="IPR050343">
    <property type="entry name" value="RsuA_PseudoU_synthase"/>
</dbReference>
<dbReference type="Gene3D" id="3.10.290.10">
    <property type="entry name" value="RNA-binding S4 domain"/>
    <property type="match status" value="1"/>
</dbReference>
<evidence type="ECO:0000256" key="4">
    <source>
        <dbReference type="SAM" id="MobiDB-lite"/>
    </source>
</evidence>
<gene>
    <name evidence="6" type="primary">RLUB</name>
    <name evidence="6" type="ORF">TSPGSL018_14283</name>
</gene>
<dbReference type="SUPFAM" id="SSF55120">
    <property type="entry name" value="Pseudouridine synthase"/>
    <property type="match status" value="1"/>
</dbReference>
<dbReference type="EMBL" id="GBEZ01006611">
    <property type="protein sequence ID" value="JAC78798.1"/>
    <property type="molecule type" value="Transcribed_RNA"/>
</dbReference>
<dbReference type="InterPro" id="IPR000748">
    <property type="entry name" value="PsdUridine_synth_RsuA/RluB/E/F"/>
</dbReference>